<evidence type="ECO:0000313" key="2">
    <source>
        <dbReference type="Proteomes" id="UP000199376"/>
    </source>
</evidence>
<accession>A0A1I1FAD7</accession>
<keyword evidence="2" id="KW-1185">Reference proteome</keyword>
<protein>
    <submittedName>
        <fullName evidence="1">Putative amino acid metabolism</fullName>
    </submittedName>
</protein>
<dbReference type="STRING" id="283737.SAMN05660453_0735"/>
<dbReference type="AlphaFoldDB" id="A0A1I1FAD7"/>
<sequence length="112" mass="12442">MAYQKTVTIKDLGEFTISPAIKKFTLIDLGFITNNAGTYVLKRSLQPDMPVDQAISLKVVFKKDLSAMKLEVIGAAGGPVDIYAREDAKDMLELVGFFLKEMTERQVLEQIA</sequence>
<organism evidence="1 2">
    <name type="scientific">Fructobacillus durionis</name>
    <dbReference type="NCBI Taxonomy" id="283737"/>
    <lineage>
        <taxon>Bacteria</taxon>
        <taxon>Bacillati</taxon>
        <taxon>Bacillota</taxon>
        <taxon>Bacilli</taxon>
        <taxon>Lactobacillales</taxon>
        <taxon>Lactobacillaceae</taxon>
        <taxon>Fructobacillus</taxon>
    </lineage>
</organism>
<dbReference type="EMBL" id="FOLI01000002">
    <property type="protein sequence ID" value="SFB96337.1"/>
    <property type="molecule type" value="Genomic_DNA"/>
</dbReference>
<reference evidence="1 2" key="1">
    <citation type="submission" date="2016-10" db="EMBL/GenBank/DDBJ databases">
        <authorList>
            <person name="de Groot N.N."/>
        </authorList>
    </citation>
    <scope>NUCLEOTIDE SEQUENCE [LARGE SCALE GENOMIC DNA]</scope>
    <source>
        <strain evidence="1 2">DSM 19113</strain>
    </source>
</reference>
<dbReference type="Proteomes" id="UP000199376">
    <property type="component" value="Unassembled WGS sequence"/>
</dbReference>
<dbReference type="SUPFAM" id="SSF160800">
    <property type="entry name" value="Lp2179-like"/>
    <property type="match status" value="1"/>
</dbReference>
<proteinExistence type="predicted"/>
<evidence type="ECO:0000313" key="1">
    <source>
        <dbReference type="EMBL" id="SFB96337.1"/>
    </source>
</evidence>
<dbReference type="Pfam" id="PF08866">
    <property type="entry name" value="DUF1831"/>
    <property type="match status" value="1"/>
</dbReference>
<dbReference type="Gene3D" id="3.30.1820.10">
    <property type="entry name" value="Lp2179-like"/>
    <property type="match status" value="1"/>
</dbReference>
<dbReference type="RefSeq" id="WP_091502175.1">
    <property type="nucleotide sequence ID" value="NZ_FOLI01000002.1"/>
</dbReference>
<dbReference type="InterPro" id="IPR014965">
    <property type="entry name" value="Amino_acid_metab_prot_put"/>
</dbReference>
<name>A0A1I1FAD7_9LACO</name>
<dbReference type="OrthoDB" id="2166222at2"/>
<gene>
    <name evidence="1" type="ORF">SAMN05660453_0735</name>
</gene>
<dbReference type="InterPro" id="IPR035942">
    <property type="entry name" value="Lp2179-like_sf"/>
</dbReference>